<evidence type="ECO:0000256" key="1">
    <source>
        <dbReference type="SAM" id="MobiDB-lite"/>
    </source>
</evidence>
<accession>A0A7J7ZY68</accession>
<feature type="compositionally biased region" description="Basic residues" evidence="1">
    <location>
        <begin position="115"/>
        <end position="125"/>
    </location>
</feature>
<gene>
    <name evidence="3" type="ORF">mMyoMyo1_009591</name>
</gene>
<proteinExistence type="predicted"/>
<feature type="signal peptide" evidence="2">
    <location>
        <begin position="1"/>
        <end position="16"/>
    </location>
</feature>
<dbReference type="EMBL" id="JABWUV010000002">
    <property type="protein sequence ID" value="KAF6378660.1"/>
    <property type="molecule type" value="Genomic_DNA"/>
</dbReference>
<evidence type="ECO:0000313" key="4">
    <source>
        <dbReference type="Proteomes" id="UP000527355"/>
    </source>
</evidence>
<comment type="caution">
    <text evidence="3">The sequence shown here is derived from an EMBL/GenBank/DDBJ whole genome shotgun (WGS) entry which is preliminary data.</text>
</comment>
<evidence type="ECO:0000256" key="2">
    <source>
        <dbReference type="SAM" id="SignalP"/>
    </source>
</evidence>
<dbReference type="Proteomes" id="UP000527355">
    <property type="component" value="Unassembled WGS sequence"/>
</dbReference>
<protein>
    <submittedName>
        <fullName evidence="3">Uncharacterized protein</fullName>
    </submittedName>
</protein>
<evidence type="ECO:0000313" key="3">
    <source>
        <dbReference type="EMBL" id="KAF6378660.1"/>
    </source>
</evidence>
<sequence>MLMRFFFLLLRGFSQGAQELKKGRSRDNPHGFSRASRPGGREHRAGLQLSLLPVALTGRLLPQGAAPASSSLGLEAGPGSTGLGAVPCPGASPPGLPQAQQRTHTHTHTEEPTRGKARGSQRGSRKNLQEPLSHLVSGAELWPLLCLPASQRAR</sequence>
<organism evidence="3 4">
    <name type="scientific">Myotis myotis</name>
    <name type="common">Greater mouse-eared bat</name>
    <name type="synonym">Vespertilio myotis</name>
    <dbReference type="NCBI Taxonomy" id="51298"/>
    <lineage>
        <taxon>Eukaryota</taxon>
        <taxon>Metazoa</taxon>
        <taxon>Chordata</taxon>
        <taxon>Craniata</taxon>
        <taxon>Vertebrata</taxon>
        <taxon>Euteleostomi</taxon>
        <taxon>Mammalia</taxon>
        <taxon>Eutheria</taxon>
        <taxon>Laurasiatheria</taxon>
        <taxon>Chiroptera</taxon>
        <taxon>Yangochiroptera</taxon>
        <taxon>Vespertilionidae</taxon>
        <taxon>Myotis</taxon>
    </lineage>
</organism>
<dbReference type="AlphaFoldDB" id="A0A7J7ZY68"/>
<keyword evidence="2" id="KW-0732">Signal</keyword>
<name>A0A7J7ZY68_MYOMY</name>
<feature type="region of interest" description="Disordered" evidence="1">
    <location>
        <begin position="19"/>
        <end position="43"/>
    </location>
</feature>
<feature type="region of interest" description="Disordered" evidence="1">
    <location>
        <begin position="63"/>
        <end position="130"/>
    </location>
</feature>
<keyword evidence="4" id="KW-1185">Reference proteome</keyword>
<reference evidence="3 4" key="1">
    <citation type="journal article" date="2020" name="Nature">
        <title>Six reference-quality genomes reveal evolution of bat adaptations.</title>
        <authorList>
            <person name="Jebb D."/>
            <person name="Huang Z."/>
            <person name="Pippel M."/>
            <person name="Hughes G.M."/>
            <person name="Lavrichenko K."/>
            <person name="Devanna P."/>
            <person name="Winkler S."/>
            <person name="Jermiin L.S."/>
            <person name="Skirmuntt E.C."/>
            <person name="Katzourakis A."/>
            <person name="Burkitt-Gray L."/>
            <person name="Ray D.A."/>
            <person name="Sullivan K.A.M."/>
            <person name="Roscito J.G."/>
            <person name="Kirilenko B.M."/>
            <person name="Davalos L.M."/>
            <person name="Corthals A.P."/>
            <person name="Power M.L."/>
            <person name="Jones G."/>
            <person name="Ransome R.D."/>
            <person name="Dechmann D.K.N."/>
            <person name="Locatelli A.G."/>
            <person name="Puechmaille S.J."/>
            <person name="Fedrigo O."/>
            <person name="Jarvis E.D."/>
            <person name="Hiller M."/>
            <person name="Vernes S.C."/>
            <person name="Myers E.W."/>
            <person name="Teeling E.C."/>
        </authorList>
    </citation>
    <scope>NUCLEOTIDE SEQUENCE [LARGE SCALE GENOMIC DNA]</scope>
    <source>
        <strain evidence="3">MMyoMyo1</strain>
        <tissue evidence="3">Flight muscle</tissue>
    </source>
</reference>
<feature type="chain" id="PRO_5029544246" evidence="2">
    <location>
        <begin position="17"/>
        <end position="154"/>
    </location>
</feature>
<feature type="compositionally biased region" description="Basic and acidic residues" evidence="1">
    <location>
        <begin position="19"/>
        <end position="29"/>
    </location>
</feature>